<organism evidence="4 5">
    <name type="scientific">Rathayibacter rubneri</name>
    <dbReference type="NCBI Taxonomy" id="2950106"/>
    <lineage>
        <taxon>Bacteria</taxon>
        <taxon>Bacillati</taxon>
        <taxon>Actinomycetota</taxon>
        <taxon>Actinomycetes</taxon>
        <taxon>Micrococcales</taxon>
        <taxon>Microbacteriaceae</taxon>
        <taxon>Rathayibacter</taxon>
    </lineage>
</organism>
<dbReference type="Pfam" id="PF03109">
    <property type="entry name" value="ABC1"/>
    <property type="match status" value="1"/>
</dbReference>
<keyword evidence="5" id="KW-1185">Reference proteome</keyword>
<comment type="similarity">
    <text evidence="1">Belongs to the protein kinase superfamily. ADCK protein kinase family.</text>
</comment>
<accession>A0A9X2IQ72</accession>
<dbReference type="GO" id="GO:0004672">
    <property type="term" value="F:protein kinase activity"/>
    <property type="evidence" value="ECO:0007669"/>
    <property type="project" value="InterPro"/>
</dbReference>
<evidence type="ECO:0000313" key="4">
    <source>
        <dbReference type="EMBL" id="MCM6760855.1"/>
    </source>
</evidence>
<evidence type="ECO:0000259" key="3">
    <source>
        <dbReference type="PROSITE" id="PS50011"/>
    </source>
</evidence>
<dbReference type="CDD" id="cd05121">
    <property type="entry name" value="ABC1_ADCK3-like"/>
    <property type="match status" value="1"/>
</dbReference>
<dbReference type="EMBL" id="JAMRYM010000001">
    <property type="protein sequence ID" value="MCM6760855.1"/>
    <property type="molecule type" value="Genomic_DNA"/>
</dbReference>
<keyword evidence="2" id="KW-0812">Transmembrane</keyword>
<reference evidence="4" key="1">
    <citation type="submission" date="2022-06" db="EMBL/GenBank/DDBJ databases">
        <title>Whole genome shotgun sequencing (WGS) of Rathayibacter sp. ZW T2_19, isolated from stored onions (Allium cepa).</title>
        <authorList>
            <person name="Stoll D.A."/>
            <person name="Huch M."/>
        </authorList>
    </citation>
    <scope>NUCLEOTIDE SEQUENCE</scope>
    <source>
        <strain evidence="4">ZW T2_19</strain>
    </source>
</reference>
<feature type="transmembrane region" description="Helical" evidence="2">
    <location>
        <begin position="512"/>
        <end position="530"/>
    </location>
</feature>
<feature type="domain" description="Protein kinase" evidence="3">
    <location>
        <begin position="136"/>
        <end position="470"/>
    </location>
</feature>
<dbReference type="AlphaFoldDB" id="A0A9X2IQ72"/>
<protein>
    <submittedName>
        <fullName evidence="4">AarF/UbiB family protein</fullName>
    </submittedName>
</protein>
<evidence type="ECO:0000256" key="1">
    <source>
        <dbReference type="ARBA" id="ARBA00009670"/>
    </source>
</evidence>
<dbReference type="PANTHER" id="PTHR10566:SF113">
    <property type="entry name" value="PROTEIN ACTIVITY OF BC1 COMPLEX KINASE 7, CHLOROPLASTIC"/>
    <property type="match status" value="1"/>
</dbReference>
<proteinExistence type="inferred from homology"/>
<feature type="transmembrane region" description="Helical" evidence="2">
    <location>
        <begin position="542"/>
        <end position="564"/>
    </location>
</feature>
<dbReference type="InterPro" id="IPR050154">
    <property type="entry name" value="UbiB_kinase"/>
</dbReference>
<dbReference type="InterPro" id="IPR011009">
    <property type="entry name" value="Kinase-like_dom_sf"/>
</dbReference>
<dbReference type="RefSeq" id="WP_251942559.1">
    <property type="nucleotide sequence ID" value="NZ_JAMRYM010000001.1"/>
</dbReference>
<keyword evidence="2" id="KW-0472">Membrane</keyword>
<dbReference type="SUPFAM" id="SSF56112">
    <property type="entry name" value="Protein kinase-like (PK-like)"/>
    <property type="match status" value="1"/>
</dbReference>
<comment type="caution">
    <text evidence="4">The sequence shown here is derived from an EMBL/GenBank/DDBJ whole genome shotgun (WGS) entry which is preliminary data.</text>
</comment>
<keyword evidence="2" id="KW-1133">Transmembrane helix</keyword>
<sequence length="568" mass="60822">MAGARGITVPTLGLAAERGREPAKPAVGRGRRFVELVRLARRNGLLPWTDLDFGTDPSRSSLRREQAEGLRSALEEAGGAFVKLGQLLSTRSDLLPEEWVSALSALQRDVEPAPWPEVRAELEASFSGPLERVFSSFEEVPVAAASIGQVHRARLHDGRLVAVKVLRPGITPEVRRDVDVALRAVRLIERASPQARQLGMRAIAEQYGADLIRQLDFRLEALNLQALRAVQARSPRSDELVLPELVEELSDHRVLVMDFVEGETITSVTARGGESPRVLEPALRSVLRAFVRQVVLDGVYHSDLHPGNILLLPDGRPALVDFGSVGRLDRELRERAQDLLIAYLQSDNRAFADALLGVASLEEGADEDAFRRELSAFLTLELGPGARVDVATVDALVKVVTAYGLAVPAEVVAAGRGAAVLEGTLRTSVPQIDLLDEAKALAAEQIRDRLAPTALRETLAGEALALLPGLRRLPRRLERIGAAVEDGELTVNIRVLADSRTRRLVAAAVRQALLVAVGAVGGVTALGYLTSPGSGGGVLDPATVGTWLGAGSLVALAAAAVDVVRSRR</sequence>
<dbReference type="PROSITE" id="PS50011">
    <property type="entry name" value="PROTEIN_KINASE_DOM"/>
    <property type="match status" value="1"/>
</dbReference>
<dbReference type="Gene3D" id="1.10.510.10">
    <property type="entry name" value="Transferase(Phosphotransferase) domain 1"/>
    <property type="match status" value="1"/>
</dbReference>
<dbReference type="InterPro" id="IPR000719">
    <property type="entry name" value="Prot_kinase_dom"/>
</dbReference>
<evidence type="ECO:0000313" key="5">
    <source>
        <dbReference type="Proteomes" id="UP001155240"/>
    </source>
</evidence>
<gene>
    <name evidence="4" type="ORF">NB037_00340</name>
</gene>
<dbReference type="GO" id="GO:0005524">
    <property type="term" value="F:ATP binding"/>
    <property type="evidence" value="ECO:0007669"/>
    <property type="project" value="InterPro"/>
</dbReference>
<name>A0A9X2IQ72_9MICO</name>
<evidence type="ECO:0000256" key="2">
    <source>
        <dbReference type="SAM" id="Phobius"/>
    </source>
</evidence>
<dbReference type="InterPro" id="IPR004147">
    <property type="entry name" value="ABC1_dom"/>
</dbReference>
<dbReference type="Proteomes" id="UP001155240">
    <property type="component" value="Unassembled WGS sequence"/>
</dbReference>
<dbReference type="PANTHER" id="PTHR10566">
    <property type="entry name" value="CHAPERONE-ACTIVITY OF BC1 COMPLEX CABC1 -RELATED"/>
    <property type="match status" value="1"/>
</dbReference>